<dbReference type="Proteomes" id="UP001428817">
    <property type="component" value="Unassembled WGS sequence"/>
</dbReference>
<comment type="caution">
    <text evidence="2">The sequence shown here is derived from an EMBL/GenBank/DDBJ whole genome shotgun (WGS) entry which is preliminary data.</text>
</comment>
<sequence>MRAAPTELLLELPVAQLQGVPRRPGSLAGVQHVVHRRRHLGLELTGAVRRQLTVTNPAAEEVFTQLDTLRRSGHRISFGDAIQATHQLARPIAEANRSGFNKTFRPIPAAARSIPDNSPR</sequence>
<keyword evidence="3" id="KW-1185">Reference proteome</keyword>
<evidence type="ECO:0000313" key="2">
    <source>
        <dbReference type="EMBL" id="GAA5174112.1"/>
    </source>
</evidence>
<proteinExistence type="predicted"/>
<accession>A0ABP9RBV6</accession>
<name>A0ABP9RBV6_9PSEU</name>
<protein>
    <recommendedName>
        <fullName evidence="4">Type II toxin-antitoxin system VapC family toxin</fullName>
    </recommendedName>
</protein>
<evidence type="ECO:0000256" key="1">
    <source>
        <dbReference type="SAM" id="MobiDB-lite"/>
    </source>
</evidence>
<reference evidence="3" key="1">
    <citation type="journal article" date="2019" name="Int. J. Syst. Evol. Microbiol.">
        <title>The Global Catalogue of Microorganisms (GCM) 10K type strain sequencing project: providing services to taxonomists for standard genome sequencing and annotation.</title>
        <authorList>
            <consortium name="The Broad Institute Genomics Platform"/>
            <consortium name="The Broad Institute Genome Sequencing Center for Infectious Disease"/>
            <person name="Wu L."/>
            <person name="Ma J."/>
        </authorList>
    </citation>
    <scope>NUCLEOTIDE SEQUENCE [LARGE SCALE GENOMIC DNA]</scope>
    <source>
        <strain evidence="3">JCM 18303</strain>
    </source>
</reference>
<feature type="region of interest" description="Disordered" evidence="1">
    <location>
        <begin position="97"/>
        <end position="120"/>
    </location>
</feature>
<dbReference type="EMBL" id="BAABJP010000058">
    <property type="protein sequence ID" value="GAA5174112.1"/>
    <property type="molecule type" value="Genomic_DNA"/>
</dbReference>
<gene>
    <name evidence="2" type="ORF">GCM10023321_77280</name>
</gene>
<organism evidence="2 3">
    <name type="scientific">Pseudonocardia eucalypti</name>
    <dbReference type="NCBI Taxonomy" id="648755"/>
    <lineage>
        <taxon>Bacteria</taxon>
        <taxon>Bacillati</taxon>
        <taxon>Actinomycetota</taxon>
        <taxon>Actinomycetes</taxon>
        <taxon>Pseudonocardiales</taxon>
        <taxon>Pseudonocardiaceae</taxon>
        <taxon>Pseudonocardia</taxon>
    </lineage>
</organism>
<evidence type="ECO:0008006" key="4">
    <source>
        <dbReference type="Google" id="ProtNLM"/>
    </source>
</evidence>
<evidence type="ECO:0000313" key="3">
    <source>
        <dbReference type="Proteomes" id="UP001428817"/>
    </source>
</evidence>